<dbReference type="CDD" id="cd04725">
    <property type="entry name" value="OMP_decarboxylase_like"/>
    <property type="match status" value="1"/>
</dbReference>
<comment type="similarity">
    <text evidence="7">Belongs to the OMP decarboxylase family. Type 1 subfamily.</text>
</comment>
<dbReference type="EMBL" id="JBHUGF010000010">
    <property type="protein sequence ID" value="MFD1989526.1"/>
    <property type="molecule type" value="Genomic_DNA"/>
</dbReference>
<dbReference type="RefSeq" id="WP_379282705.1">
    <property type="nucleotide sequence ID" value="NZ_JBHUGF010000010.1"/>
</dbReference>
<dbReference type="InterPro" id="IPR001754">
    <property type="entry name" value="OMPdeCOase_dom"/>
</dbReference>
<evidence type="ECO:0000256" key="7">
    <source>
        <dbReference type="HAMAP-Rule" id="MF_01200"/>
    </source>
</evidence>
<dbReference type="InterPro" id="IPR011060">
    <property type="entry name" value="RibuloseP-bd_barrel"/>
</dbReference>
<keyword evidence="11" id="KW-1185">Reference proteome</keyword>
<feature type="active site" description="Proton donor" evidence="7">
    <location>
        <position position="69"/>
    </location>
</feature>
<comment type="catalytic activity">
    <reaction evidence="6 7 8">
        <text>orotidine 5'-phosphate + H(+) = UMP + CO2</text>
        <dbReference type="Rhea" id="RHEA:11596"/>
        <dbReference type="ChEBI" id="CHEBI:15378"/>
        <dbReference type="ChEBI" id="CHEBI:16526"/>
        <dbReference type="ChEBI" id="CHEBI:57538"/>
        <dbReference type="ChEBI" id="CHEBI:57865"/>
        <dbReference type="EC" id="4.1.1.23"/>
    </reaction>
</comment>
<feature type="binding site" evidence="7">
    <location>
        <position position="18"/>
    </location>
    <ligand>
        <name>substrate</name>
    </ligand>
</feature>
<gene>
    <name evidence="7 10" type="primary">pyrF</name>
    <name evidence="10" type="ORF">ACFSGI_06120</name>
</gene>
<evidence type="ECO:0000256" key="2">
    <source>
        <dbReference type="ARBA" id="ARBA00004861"/>
    </source>
</evidence>
<evidence type="ECO:0000259" key="9">
    <source>
        <dbReference type="SMART" id="SM00934"/>
    </source>
</evidence>
<evidence type="ECO:0000256" key="4">
    <source>
        <dbReference type="ARBA" id="ARBA00022975"/>
    </source>
</evidence>
<dbReference type="HAMAP" id="MF_01200_B">
    <property type="entry name" value="OMPdecase_type1_B"/>
    <property type="match status" value="1"/>
</dbReference>
<evidence type="ECO:0000256" key="8">
    <source>
        <dbReference type="RuleBase" id="RU000512"/>
    </source>
</evidence>
<dbReference type="PANTHER" id="PTHR32119:SF2">
    <property type="entry name" value="OROTIDINE 5'-PHOSPHATE DECARBOXYLASE"/>
    <property type="match status" value="1"/>
</dbReference>
<dbReference type="InterPro" id="IPR018089">
    <property type="entry name" value="OMPdecase_AS"/>
</dbReference>
<comment type="function">
    <text evidence="1 7">Catalyzes the decarboxylation of orotidine 5'-monophosphate (OMP) to uridine 5'-monophosphate (UMP).</text>
</comment>
<comment type="caution">
    <text evidence="10">The sequence shown here is derived from an EMBL/GenBank/DDBJ whole genome shotgun (WGS) entry which is preliminary data.</text>
</comment>
<feature type="binding site" evidence="7">
    <location>
        <position position="224"/>
    </location>
    <ligand>
        <name>substrate</name>
    </ligand>
</feature>
<dbReference type="Proteomes" id="UP001597403">
    <property type="component" value="Unassembled WGS sequence"/>
</dbReference>
<dbReference type="PROSITE" id="PS00156">
    <property type="entry name" value="OMPDECASE"/>
    <property type="match status" value="1"/>
</dbReference>
<dbReference type="SUPFAM" id="SSF51366">
    <property type="entry name" value="Ribulose-phoshate binding barrel"/>
    <property type="match status" value="1"/>
</dbReference>
<comment type="pathway">
    <text evidence="2 7 8">Pyrimidine metabolism; UMP biosynthesis via de novo pathway; UMP from orotate: step 2/2.</text>
</comment>
<dbReference type="GO" id="GO:0004590">
    <property type="term" value="F:orotidine-5'-phosphate decarboxylase activity"/>
    <property type="evidence" value="ECO:0007669"/>
    <property type="project" value="UniProtKB-EC"/>
</dbReference>
<dbReference type="PANTHER" id="PTHR32119">
    <property type="entry name" value="OROTIDINE 5'-PHOSPHATE DECARBOXYLASE"/>
    <property type="match status" value="1"/>
</dbReference>
<dbReference type="EC" id="4.1.1.23" evidence="7"/>
<protein>
    <recommendedName>
        <fullName evidence="7">Orotidine 5'-phosphate decarboxylase</fullName>
        <ecNumber evidence="7">4.1.1.23</ecNumber>
    </recommendedName>
    <alternativeName>
        <fullName evidence="7">OMP decarboxylase</fullName>
        <shortName evidence="7">OMPDCase</shortName>
        <shortName evidence="7">OMPdecase</shortName>
    </alternativeName>
</protein>
<evidence type="ECO:0000256" key="3">
    <source>
        <dbReference type="ARBA" id="ARBA00022793"/>
    </source>
</evidence>
<evidence type="ECO:0000313" key="10">
    <source>
        <dbReference type="EMBL" id="MFD1989526.1"/>
    </source>
</evidence>
<comment type="subunit">
    <text evidence="7">Homodimer.</text>
</comment>
<sequence length="249" mass="26607">MTHSISPAIAKRLIVALDYPNVEEARVIIEHLQGIPCTLKVGMQLFYSAGPDFIRELKSKGYSVFLDLKMHDIPNTVKGGAHSITRLGVDLFNVHASGGRKMMEAAVEGMESALTADTSLQRPLLIAVTQLTSTSQQVMNQEIGIQGTVEYAVVHYARLAQQSGLGGVVCSPLEVSMIQQACGTSFATITPGVRPAGSDIGDQTRILTPGQAIAGGSDYLVVGRPITGAHDPREATEQIIEEMSLHVND</sequence>
<accession>A0ABW4UQZ9</accession>
<organism evidence="10 11">
    <name type="scientific">Paenibacillus nicotianae</name>
    <dbReference type="NCBI Taxonomy" id="1526551"/>
    <lineage>
        <taxon>Bacteria</taxon>
        <taxon>Bacillati</taxon>
        <taxon>Bacillota</taxon>
        <taxon>Bacilli</taxon>
        <taxon>Bacillales</taxon>
        <taxon>Paenibacillaceae</taxon>
        <taxon>Paenibacillus</taxon>
    </lineage>
</organism>
<feature type="binding site" evidence="7">
    <location>
        <position position="132"/>
    </location>
    <ligand>
        <name>substrate</name>
    </ligand>
</feature>
<dbReference type="SMART" id="SM00934">
    <property type="entry name" value="OMPdecase"/>
    <property type="match status" value="1"/>
</dbReference>
<proteinExistence type="inferred from homology"/>
<dbReference type="InterPro" id="IPR014732">
    <property type="entry name" value="OMPdecase"/>
</dbReference>
<feature type="domain" description="Orotidine 5'-phosphate decarboxylase" evidence="9">
    <location>
        <begin position="12"/>
        <end position="239"/>
    </location>
</feature>
<feature type="binding site" evidence="7">
    <location>
        <begin position="67"/>
        <end position="76"/>
    </location>
    <ligand>
        <name>substrate</name>
    </ligand>
</feature>
<dbReference type="InterPro" id="IPR013785">
    <property type="entry name" value="Aldolase_TIM"/>
</dbReference>
<feature type="binding site" evidence="7">
    <location>
        <position position="203"/>
    </location>
    <ligand>
        <name>substrate</name>
    </ligand>
</feature>
<evidence type="ECO:0000256" key="6">
    <source>
        <dbReference type="ARBA" id="ARBA00049157"/>
    </source>
</evidence>
<dbReference type="InterPro" id="IPR047596">
    <property type="entry name" value="OMPdecase_bac"/>
</dbReference>
<dbReference type="Gene3D" id="3.20.20.70">
    <property type="entry name" value="Aldolase class I"/>
    <property type="match status" value="1"/>
</dbReference>
<evidence type="ECO:0000256" key="5">
    <source>
        <dbReference type="ARBA" id="ARBA00023239"/>
    </source>
</evidence>
<keyword evidence="4 7" id="KW-0665">Pyrimidine biosynthesis</keyword>
<evidence type="ECO:0000256" key="1">
    <source>
        <dbReference type="ARBA" id="ARBA00002356"/>
    </source>
</evidence>
<dbReference type="NCBIfam" id="NF001273">
    <property type="entry name" value="PRK00230.1"/>
    <property type="match status" value="1"/>
</dbReference>
<name>A0ABW4UQZ9_9BACL</name>
<dbReference type="Pfam" id="PF00215">
    <property type="entry name" value="OMPdecase"/>
    <property type="match status" value="1"/>
</dbReference>
<feature type="binding site" evidence="7">
    <location>
        <position position="40"/>
    </location>
    <ligand>
        <name>substrate</name>
    </ligand>
</feature>
<evidence type="ECO:0000313" key="11">
    <source>
        <dbReference type="Proteomes" id="UP001597403"/>
    </source>
</evidence>
<feature type="binding site" evidence="7">
    <location>
        <position position="194"/>
    </location>
    <ligand>
        <name>substrate</name>
    </ligand>
</feature>
<dbReference type="NCBIfam" id="TIGR01740">
    <property type="entry name" value="pyrF"/>
    <property type="match status" value="1"/>
</dbReference>
<reference evidence="11" key="1">
    <citation type="journal article" date="2019" name="Int. J. Syst. Evol. Microbiol.">
        <title>The Global Catalogue of Microorganisms (GCM) 10K type strain sequencing project: providing services to taxonomists for standard genome sequencing and annotation.</title>
        <authorList>
            <consortium name="The Broad Institute Genomics Platform"/>
            <consortium name="The Broad Institute Genome Sequencing Center for Infectious Disease"/>
            <person name="Wu L."/>
            <person name="Ma J."/>
        </authorList>
    </citation>
    <scope>NUCLEOTIDE SEQUENCE [LARGE SCALE GENOMIC DNA]</scope>
    <source>
        <strain evidence="11">CGMCC 1.15067</strain>
    </source>
</reference>
<feature type="binding site" evidence="7">
    <location>
        <position position="223"/>
    </location>
    <ligand>
        <name>substrate</name>
    </ligand>
</feature>
<keyword evidence="5 7" id="KW-0456">Lyase</keyword>
<keyword evidence="3 7" id="KW-0210">Decarboxylase</keyword>